<gene>
    <name evidence="2" type="ORF">HND93_03415</name>
</gene>
<reference evidence="2 3" key="1">
    <citation type="submission" date="2020-05" db="EMBL/GenBank/DDBJ databases">
        <title>Azospirillum oleiclasticum sp. nov, a nitrogen-fixing and heavy crude oil-emulsifying bacterium isolated from the crude oil of Yumen Oilfield.</title>
        <authorList>
            <person name="Wu D."/>
            <person name="Cai M."/>
            <person name="Zhang X."/>
        </authorList>
    </citation>
    <scope>NUCLEOTIDE SEQUENCE [LARGE SCALE GENOMIC DNA]</scope>
    <source>
        <strain evidence="2 3">ROY-1-1-2</strain>
    </source>
</reference>
<evidence type="ECO:0000259" key="1">
    <source>
        <dbReference type="Pfam" id="PF05272"/>
    </source>
</evidence>
<evidence type="ECO:0000313" key="3">
    <source>
        <dbReference type="Proteomes" id="UP000584642"/>
    </source>
</evidence>
<dbReference type="Proteomes" id="UP000584642">
    <property type="component" value="Unassembled WGS sequence"/>
</dbReference>
<name>A0ABX2T3U3_9PROT</name>
<organism evidence="2 3">
    <name type="scientific">Azospirillum oleiclasticum</name>
    <dbReference type="NCBI Taxonomy" id="2735135"/>
    <lineage>
        <taxon>Bacteria</taxon>
        <taxon>Pseudomonadati</taxon>
        <taxon>Pseudomonadota</taxon>
        <taxon>Alphaproteobacteria</taxon>
        <taxon>Rhodospirillales</taxon>
        <taxon>Azospirillaceae</taxon>
        <taxon>Azospirillum</taxon>
    </lineage>
</organism>
<dbReference type="Pfam" id="PF05272">
    <property type="entry name" value="VapE-like_dom"/>
    <property type="match status" value="1"/>
</dbReference>
<accession>A0ABX2T3U3</accession>
<dbReference type="EMBL" id="JABFDB010000001">
    <property type="protein sequence ID" value="NYZ18747.1"/>
    <property type="molecule type" value="Genomic_DNA"/>
</dbReference>
<protein>
    <recommendedName>
        <fullName evidence="1">Virulence-associated protein E-like domain-containing protein</fullName>
    </recommendedName>
</protein>
<dbReference type="RefSeq" id="WP_180280463.1">
    <property type="nucleotide sequence ID" value="NZ_JABFDB010000001.1"/>
</dbReference>
<sequence length="510" mass="58485">MDKMINGNDRTNVPAILEEARLDMTQRDRKDPHSFAETVLRRLPVQDLGPDDIDAVADFLRQEVGLNVALVKRKITRAKVTEALGTYPTNLMEFIRAYAERFGLKPTLRNSVKITKRSSYTDDDGRVMPIQEFSEEEEYMNRFAEIWSPKEIDEHRVLARMKMFREDHGLSFTDAGIDRAWSEWLTRHRSEILFWLCDAVGCGLADVERQEAAEQEWDRFLRAILLDYEKDHILAGAVLSHLIWLVGRKIRTLPVGGHMMPVLIGRQGGGKTEMVKRFLSPLGDAWIDSDFAKLADDRHSEVLANIPVHFLDEMSYASRTDIEVTKRKITAESITYRPLHTNVTKTVRNLASFIGCSNQPLGHSIQDTTGTRRFYAITVKDRLDWEVVNDIQWGLLWASVDAYGPSPLDAMRDAIAAEQESHRVMSSVEEWLVAVDRQFHPNKQIGEWQAADEMFRVFTEFDREVNPGRPTNLRNFGIEMSRLAALAGTRVERVRDKRGVKYRILPAEAD</sequence>
<dbReference type="InterPro" id="IPR007936">
    <property type="entry name" value="VapE-like_dom"/>
</dbReference>
<comment type="caution">
    <text evidence="2">The sequence shown here is derived from an EMBL/GenBank/DDBJ whole genome shotgun (WGS) entry which is preliminary data.</text>
</comment>
<feature type="domain" description="Virulence-associated protein E-like" evidence="1">
    <location>
        <begin position="257"/>
        <end position="403"/>
    </location>
</feature>
<keyword evidence="3" id="KW-1185">Reference proteome</keyword>
<proteinExistence type="predicted"/>
<evidence type="ECO:0000313" key="2">
    <source>
        <dbReference type="EMBL" id="NYZ18747.1"/>
    </source>
</evidence>